<evidence type="ECO:0000313" key="1">
    <source>
        <dbReference type="EMBL" id="ANU12670.1"/>
    </source>
</evidence>
<evidence type="ECO:0000313" key="2">
    <source>
        <dbReference type="Proteomes" id="UP000092687"/>
    </source>
</evidence>
<reference evidence="2" key="1">
    <citation type="submission" date="2016-07" db="EMBL/GenBank/DDBJ databases">
        <authorList>
            <person name="See-Too W.S."/>
        </authorList>
    </citation>
    <scope>NUCLEOTIDE SEQUENCE [LARGE SCALE GENOMIC DNA]</scope>
    <source>
        <strain evidence="2">DSM 24743</strain>
    </source>
</reference>
<dbReference type="Proteomes" id="UP000092687">
    <property type="component" value="Chromosome"/>
</dbReference>
<name>A0A1C7DM57_9BACL</name>
<dbReference type="KEGG" id="phc:BBI08_01950"/>
<accession>A0A1C7DM57</accession>
<gene>
    <name evidence="1" type="ORF">BBI08_01950</name>
</gene>
<keyword evidence="2" id="KW-1185">Reference proteome</keyword>
<proteinExistence type="predicted"/>
<dbReference type="EMBL" id="CP016537">
    <property type="protein sequence ID" value="ANU12670.1"/>
    <property type="molecule type" value="Genomic_DNA"/>
</dbReference>
<dbReference type="STRING" id="1215089.BBI08_01950"/>
<reference evidence="2" key="2">
    <citation type="submission" date="2016-10" db="EMBL/GenBank/DDBJ databases">
        <authorList>
            <person name="See-Too W.S."/>
        </authorList>
    </citation>
    <scope>NUCLEOTIDE SEQUENCE [LARGE SCALE GENOMIC DNA]</scope>
    <source>
        <strain evidence="2">DSM 24743</strain>
    </source>
</reference>
<organism evidence="1 2">
    <name type="scientific">Planococcus halocryophilus</name>
    <dbReference type="NCBI Taxonomy" id="1215089"/>
    <lineage>
        <taxon>Bacteria</taxon>
        <taxon>Bacillati</taxon>
        <taxon>Bacillota</taxon>
        <taxon>Bacilli</taxon>
        <taxon>Bacillales</taxon>
        <taxon>Caryophanaceae</taxon>
        <taxon>Planococcus</taxon>
    </lineage>
</organism>
<protein>
    <submittedName>
        <fullName evidence="1">Uncharacterized protein</fullName>
    </submittedName>
</protein>
<dbReference type="AlphaFoldDB" id="A0A1C7DM57"/>
<sequence length="79" mass="9183">MSLIHIKILSFQRKFFVNSAKILEFEMFIRYNQIVRLVRLTYFLGEGAVFGINYTRCITSAHRPLVFANGKKDEGVVLL</sequence>